<dbReference type="InterPro" id="IPR019251">
    <property type="entry name" value="DUF2231_TM"/>
</dbReference>
<dbReference type="GO" id="GO:0046872">
    <property type="term" value="F:metal ion binding"/>
    <property type="evidence" value="ECO:0007669"/>
    <property type="project" value="UniProtKB-KW"/>
</dbReference>
<dbReference type="Gene3D" id="1.10.760.10">
    <property type="entry name" value="Cytochrome c-like domain"/>
    <property type="match status" value="1"/>
</dbReference>
<dbReference type="AlphaFoldDB" id="A0A5B9PH28"/>
<evidence type="ECO:0000313" key="9">
    <source>
        <dbReference type="Proteomes" id="UP000322214"/>
    </source>
</evidence>
<dbReference type="Pfam" id="PF07635">
    <property type="entry name" value="PSCyt1"/>
    <property type="match status" value="1"/>
</dbReference>
<keyword evidence="9" id="KW-1185">Reference proteome</keyword>
<gene>
    <name evidence="8" type="ORF">MFFC18_45010</name>
</gene>
<evidence type="ECO:0000313" key="8">
    <source>
        <dbReference type="EMBL" id="QEG24580.1"/>
    </source>
</evidence>
<dbReference type="PANTHER" id="PTHR35889">
    <property type="entry name" value="CYCLOINULO-OLIGOSACCHARIDE FRUCTANOTRANSFERASE-RELATED"/>
    <property type="match status" value="1"/>
</dbReference>
<dbReference type="PANTHER" id="PTHR35889:SF3">
    <property type="entry name" value="F-BOX DOMAIN-CONTAINING PROTEIN"/>
    <property type="match status" value="1"/>
</dbReference>
<feature type="compositionally biased region" description="Basic and acidic residues" evidence="5">
    <location>
        <begin position="301"/>
        <end position="310"/>
    </location>
</feature>
<evidence type="ECO:0000256" key="4">
    <source>
        <dbReference type="PROSITE-ProRule" id="PRU00433"/>
    </source>
</evidence>
<accession>A0A5B9PH28</accession>
<evidence type="ECO:0000256" key="6">
    <source>
        <dbReference type="SAM" id="Phobius"/>
    </source>
</evidence>
<dbReference type="KEGG" id="mff:MFFC18_45010"/>
<keyword evidence="2 4" id="KW-0479">Metal-binding</keyword>
<evidence type="ECO:0000256" key="2">
    <source>
        <dbReference type="ARBA" id="ARBA00022723"/>
    </source>
</evidence>
<dbReference type="STRING" id="980251.GCA_001642875_01068"/>
<keyword evidence="3 4" id="KW-0408">Iron</keyword>
<dbReference type="PROSITE" id="PS51007">
    <property type="entry name" value="CYTC"/>
    <property type="match status" value="1"/>
</dbReference>
<name>A0A5B9PH28_9BACT</name>
<dbReference type="GO" id="GO:0009055">
    <property type="term" value="F:electron transfer activity"/>
    <property type="evidence" value="ECO:0007669"/>
    <property type="project" value="InterPro"/>
</dbReference>
<dbReference type="InterPro" id="IPR009056">
    <property type="entry name" value="Cyt_c-like_dom"/>
</dbReference>
<evidence type="ECO:0000259" key="7">
    <source>
        <dbReference type="PROSITE" id="PS51007"/>
    </source>
</evidence>
<feature type="region of interest" description="Disordered" evidence="5">
    <location>
        <begin position="299"/>
        <end position="333"/>
    </location>
</feature>
<feature type="compositionally biased region" description="Acidic residues" evidence="5">
    <location>
        <begin position="311"/>
        <end position="326"/>
    </location>
</feature>
<feature type="transmembrane region" description="Helical" evidence="6">
    <location>
        <begin position="182"/>
        <end position="202"/>
    </location>
</feature>
<sequence>MYSAMSHRFRSSVLFTIFCFVLPGTAFGQIDFESDIKPIFENHCIACHGGDDPADFSIADKDGTLSYVIEEDAESSDLYTVLIAEDESHRMPPPNTAKPLSEVQIELVKAWINEGAIWPDELESEWEQVPLPPAEDSQLPYRAAGSLHPALVHLPIGLLLASGLFAFLSLRGNFVMSDCAYYCLWLGAIGSVFACASGWFFSEMEGYGTVKEVADVLDQDNAMFWHRITGLGASVFAVILALFAASSRNKDPDDGIMWKLAAILLACGIGYVGHEGGELHYGEDHYKDANALIESFFPSNAKEDGDRTIDEDADSGDDAPVSEDGTEIQPLST</sequence>
<evidence type="ECO:0000256" key="3">
    <source>
        <dbReference type="ARBA" id="ARBA00023004"/>
    </source>
</evidence>
<evidence type="ECO:0000256" key="5">
    <source>
        <dbReference type="SAM" id="MobiDB-lite"/>
    </source>
</evidence>
<keyword evidence="1 4" id="KW-0349">Heme</keyword>
<feature type="domain" description="Cytochrome c" evidence="7">
    <location>
        <begin position="23"/>
        <end position="116"/>
    </location>
</feature>
<dbReference type="OrthoDB" id="9809746at2"/>
<feature type="transmembrane region" description="Helical" evidence="6">
    <location>
        <begin position="150"/>
        <end position="170"/>
    </location>
</feature>
<dbReference type="EMBL" id="CP042912">
    <property type="protein sequence ID" value="QEG24580.1"/>
    <property type="molecule type" value="Genomic_DNA"/>
</dbReference>
<feature type="transmembrane region" description="Helical" evidence="6">
    <location>
        <begin position="222"/>
        <end position="244"/>
    </location>
</feature>
<dbReference type="GO" id="GO:0020037">
    <property type="term" value="F:heme binding"/>
    <property type="evidence" value="ECO:0007669"/>
    <property type="project" value="InterPro"/>
</dbReference>
<keyword evidence="6" id="KW-0812">Transmembrane</keyword>
<organism evidence="8 9">
    <name type="scientific">Mariniblastus fucicola</name>
    <dbReference type="NCBI Taxonomy" id="980251"/>
    <lineage>
        <taxon>Bacteria</taxon>
        <taxon>Pseudomonadati</taxon>
        <taxon>Planctomycetota</taxon>
        <taxon>Planctomycetia</taxon>
        <taxon>Pirellulales</taxon>
        <taxon>Pirellulaceae</taxon>
        <taxon>Mariniblastus</taxon>
    </lineage>
</organism>
<proteinExistence type="predicted"/>
<dbReference type="Pfam" id="PF09990">
    <property type="entry name" value="DUF2231"/>
    <property type="match status" value="1"/>
</dbReference>
<dbReference type="InterPro" id="IPR036909">
    <property type="entry name" value="Cyt_c-like_dom_sf"/>
</dbReference>
<keyword evidence="6" id="KW-1133">Transmembrane helix</keyword>
<protein>
    <submittedName>
        <fullName evidence="8">Planctomycete cytochrome C</fullName>
    </submittedName>
</protein>
<keyword evidence="6" id="KW-0472">Membrane</keyword>
<dbReference type="InterPro" id="IPR011429">
    <property type="entry name" value="Cyt_c_Planctomycete-type"/>
</dbReference>
<dbReference type="SUPFAM" id="SSF46626">
    <property type="entry name" value="Cytochrome c"/>
    <property type="match status" value="1"/>
</dbReference>
<evidence type="ECO:0000256" key="1">
    <source>
        <dbReference type="ARBA" id="ARBA00022617"/>
    </source>
</evidence>
<reference evidence="8 9" key="1">
    <citation type="submission" date="2019-08" db="EMBL/GenBank/DDBJ databases">
        <title>Deep-cultivation of Planctomycetes and their phenomic and genomic characterization uncovers novel biology.</title>
        <authorList>
            <person name="Wiegand S."/>
            <person name="Jogler M."/>
            <person name="Boedeker C."/>
            <person name="Pinto D."/>
            <person name="Vollmers J."/>
            <person name="Rivas-Marin E."/>
            <person name="Kohn T."/>
            <person name="Peeters S.H."/>
            <person name="Heuer A."/>
            <person name="Rast P."/>
            <person name="Oberbeckmann S."/>
            <person name="Bunk B."/>
            <person name="Jeske O."/>
            <person name="Meyerdierks A."/>
            <person name="Storesund J.E."/>
            <person name="Kallscheuer N."/>
            <person name="Luecker S."/>
            <person name="Lage O.M."/>
            <person name="Pohl T."/>
            <person name="Merkel B.J."/>
            <person name="Hornburger P."/>
            <person name="Mueller R.-W."/>
            <person name="Bruemmer F."/>
            <person name="Labrenz M."/>
            <person name="Spormann A.M."/>
            <person name="Op den Camp H."/>
            <person name="Overmann J."/>
            <person name="Amann R."/>
            <person name="Jetten M.S.M."/>
            <person name="Mascher T."/>
            <person name="Medema M.H."/>
            <person name="Devos D.P."/>
            <person name="Kaster A.-K."/>
            <person name="Ovreas L."/>
            <person name="Rohde M."/>
            <person name="Galperin M.Y."/>
            <person name="Jogler C."/>
        </authorList>
    </citation>
    <scope>NUCLEOTIDE SEQUENCE [LARGE SCALE GENOMIC DNA]</scope>
    <source>
        <strain evidence="8 9">FC18</strain>
    </source>
</reference>
<dbReference type="Proteomes" id="UP000322214">
    <property type="component" value="Chromosome"/>
</dbReference>